<feature type="transmembrane region" description="Helical" evidence="1">
    <location>
        <begin position="79"/>
        <end position="105"/>
    </location>
</feature>
<evidence type="ECO:0000313" key="2">
    <source>
        <dbReference type="EMBL" id="ELZ16843.1"/>
    </source>
</evidence>
<keyword evidence="1" id="KW-0812">Transmembrane</keyword>
<keyword evidence="3" id="KW-1185">Reference proteome</keyword>
<comment type="caution">
    <text evidence="2">The sequence shown here is derived from an EMBL/GenBank/DDBJ whole genome shotgun (WGS) entry which is preliminary data.</text>
</comment>
<dbReference type="RefSeq" id="WP_008895194.1">
    <property type="nucleotide sequence ID" value="NZ_AOIS01000047.1"/>
</dbReference>
<evidence type="ECO:0000313" key="3">
    <source>
        <dbReference type="Proteomes" id="UP000011657"/>
    </source>
</evidence>
<accession>M0C2E5</accession>
<feature type="transmembrane region" description="Helical" evidence="1">
    <location>
        <begin position="125"/>
        <end position="144"/>
    </location>
</feature>
<dbReference type="AlphaFoldDB" id="M0C2E5"/>
<sequence>MMLPVPADLLLFLAIGVSVVSVVTAGIGYLYARFTRGRSDERASRGTNVLTLGPAVLVGAVVGIVVRNAGVDGATALEAILVGLFTAVAGGLAAGAVSAATITGIATARPTLPGVDDIATVRRRYARYLAGVVFVVLLFVPAIELATRDAAGTAAIVAVIGGCFWAGGPLLRSLTAATREPTDDERDRLEAVRKATEIEARAVRVIDDSDSRVSVELLGAPGARTLFVSTGALAGLDDETLTAMLIARREQANQYERLASVAVLVATVVPLSAWLGGDLPAAAGLGVTTAVVLGGFALVRRLRYRADDHAADAFGADALANAFERAYETAGFELEGDGSRRWLSTTPSIAARIERLRETETVTETDSSERSG</sequence>
<feature type="transmembrane region" description="Helical" evidence="1">
    <location>
        <begin position="258"/>
        <end position="275"/>
    </location>
</feature>
<protein>
    <submittedName>
        <fullName evidence="2">Peptidase</fullName>
    </submittedName>
</protein>
<proteinExistence type="predicted"/>
<dbReference type="OrthoDB" id="271602at2157"/>
<keyword evidence="1" id="KW-0472">Membrane</keyword>
<organism evidence="2 3">
    <name type="scientific">Haloterrigena salina JCM 13891</name>
    <dbReference type="NCBI Taxonomy" id="1227488"/>
    <lineage>
        <taxon>Archaea</taxon>
        <taxon>Methanobacteriati</taxon>
        <taxon>Methanobacteriota</taxon>
        <taxon>Stenosarchaea group</taxon>
        <taxon>Halobacteria</taxon>
        <taxon>Halobacteriales</taxon>
        <taxon>Natrialbaceae</taxon>
        <taxon>Haloterrigena</taxon>
    </lineage>
</organism>
<dbReference type="Proteomes" id="UP000011657">
    <property type="component" value="Unassembled WGS sequence"/>
</dbReference>
<reference evidence="2 3" key="1">
    <citation type="journal article" date="2014" name="PLoS Genet.">
        <title>Phylogenetically driven sequencing of extremely halophilic archaea reveals strategies for static and dynamic osmo-response.</title>
        <authorList>
            <person name="Becker E.A."/>
            <person name="Seitzer P.M."/>
            <person name="Tritt A."/>
            <person name="Larsen D."/>
            <person name="Krusor M."/>
            <person name="Yao A.I."/>
            <person name="Wu D."/>
            <person name="Madern D."/>
            <person name="Eisen J.A."/>
            <person name="Darling A.E."/>
            <person name="Facciotti M.T."/>
        </authorList>
    </citation>
    <scope>NUCLEOTIDE SEQUENCE [LARGE SCALE GENOMIC DNA]</scope>
    <source>
        <strain evidence="2 3">JCM 13891</strain>
    </source>
</reference>
<feature type="transmembrane region" description="Helical" evidence="1">
    <location>
        <begin position="150"/>
        <end position="171"/>
    </location>
</feature>
<feature type="transmembrane region" description="Helical" evidence="1">
    <location>
        <begin position="281"/>
        <end position="299"/>
    </location>
</feature>
<dbReference type="PATRIC" id="fig|1227488.3.peg.2898"/>
<gene>
    <name evidence="2" type="ORF">C477_14568</name>
</gene>
<keyword evidence="1" id="KW-1133">Transmembrane helix</keyword>
<dbReference type="STRING" id="1227488.C477_14568"/>
<evidence type="ECO:0000256" key="1">
    <source>
        <dbReference type="SAM" id="Phobius"/>
    </source>
</evidence>
<dbReference type="eggNOG" id="arCOG01334">
    <property type="taxonomic scope" value="Archaea"/>
</dbReference>
<name>M0C2E5_9EURY</name>
<dbReference type="EMBL" id="AOIS01000047">
    <property type="protein sequence ID" value="ELZ16843.1"/>
    <property type="molecule type" value="Genomic_DNA"/>
</dbReference>
<feature type="transmembrane region" description="Helical" evidence="1">
    <location>
        <begin position="46"/>
        <end position="67"/>
    </location>
</feature>
<feature type="transmembrane region" description="Helical" evidence="1">
    <location>
        <begin position="12"/>
        <end position="34"/>
    </location>
</feature>